<evidence type="ECO:0000313" key="5">
    <source>
        <dbReference type="EMBL" id="MFD1418541.1"/>
    </source>
</evidence>
<sequence>MTKILIAADSFKGSASSIEISNYLEVGIKKADSNAQVYKYGIADGGEGTVDSVVNALNGRIIKTTVTGPLGESVSANWGMVENHTAVIEVAEPSGITLIKDRLNPDKTTTYGVGELIKKALDQNAKKIYVGLGGSATNDGGVGMAQALGVHFLDEFRNELSFGGGSLVNLAKIDISQIDPRLKNTTIIALSDVSNPLVGKTGATVIFGPQKGATKDQVVSLEKGLRNLADKTFQVLNKDLSIKSGAGAAGGVGFGLMAFCNATVKSGITEIMKLIHLEQRMKDVDLVITGEGQIDGQSVMGKVPIGVAKLAKKFDLPVIAVAGSVGSGIEQVYQNGIDLVLSSTTGPMSLKQAILLTPQLLEQAGYTAYKAFSLNR</sequence>
<dbReference type="InterPro" id="IPR036129">
    <property type="entry name" value="Glycerate_kinase_sf"/>
</dbReference>
<keyword evidence="2 4" id="KW-0808">Transferase</keyword>
<dbReference type="NCBIfam" id="TIGR00045">
    <property type="entry name" value="glycerate kinase"/>
    <property type="match status" value="1"/>
</dbReference>
<dbReference type="PANTHER" id="PTHR21599:SF0">
    <property type="entry name" value="GLYCERATE KINASE"/>
    <property type="match status" value="1"/>
</dbReference>
<dbReference type="GO" id="GO:0008887">
    <property type="term" value="F:glycerate kinase activity"/>
    <property type="evidence" value="ECO:0007669"/>
    <property type="project" value="UniProtKB-EC"/>
</dbReference>
<dbReference type="PANTHER" id="PTHR21599">
    <property type="entry name" value="GLYCERATE KINASE"/>
    <property type="match status" value="1"/>
</dbReference>
<keyword evidence="3 4" id="KW-0418">Kinase</keyword>
<dbReference type="PIRSF" id="PIRSF006078">
    <property type="entry name" value="GlxK"/>
    <property type="match status" value="1"/>
</dbReference>
<dbReference type="Gene3D" id="3.90.1510.10">
    <property type="entry name" value="Glycerate kinase, domain 2"/>
    <property type="match status" value="1"/>
</dbReference>
<dbReference type="InterPro" id="IPR004381">
    <property type="entry name" value="Glycerate_kinase"/>
</dbReference>
<dbReference type="InterPro" id="IPR018193">
    <property type="entry name" value="Glyc_kinase_flavodox-like_fold"/>
</dbReference>
<organism evidence="5 6">
    <name type="scientific">Companilactobacillus keshanensis</name>
    <dbReference type="NCBI Taxonomy" id="2486003"/>
    <lineage>
        <taxon>Bacteria</taxon>
        <taxon>Bacillati</taxon>
        <taxon>Bacillota</taxon>
        <taxon>Bacilli</taxon>
        <taxon>Lactobacillales</taxon>
        <taxon>Lactobacillaceae</taxon>
        <taxon>Companilactobacillus</taxon>
    </lineage>
</organism>
<reference evidence="6" key="1">
    <citation type="journal article" date="2019" name="Int. J. Syst. Evol. Microbiol.">
        <title>The Global Catalogue of Microorganisms (GCM) 10K type strain sequencing project: providing services to taxonomists for standard genome sequencing and annotation.</title>
        <authorList>
            <consortium name="The Broad Institute Genomics Platform"/>
            <consortium name="The Broad Institute Genome Sequencing Center for Infectious Disease"/>
            <person name="Wu L."/>
            <person name="Ma J."/>
        </authorList>
    </citation>
    <scope>NUCLEOTIDE SEQUENCE [LARGE SCALE GENOMIC DNA]</scope>
    <source>
        <strain evidence="6">CCM 8936</strain>
    </source>
</reference>
<dbReference type="EMBL" id="JBHTOI010000042">
    <property type="protein sequence ID" value="MFD1418541.1"/>
    <property type="molecule type" value="Genomic_DNA"/>
</dbReference>
<dbReference type="SUPFAM" id="SSF110738">
    <property type="entry name" value="Glycerate kinase I"/>
    <property type="match status" value="1"/>
</dbReference>
<dbReference type="Pfam" id="PF02595">
    <property type="entry name" value="Gly_kinase"/>
    <property type="match status" value="1"/>
</dbReference>
<evidence type="ECO:0000256" key="1">
    <source>
        <dbReference type="ARBA" id="ARBA00006284"/>
    </source>
</evidence>
<proteinExistence type="inferred from homology"/>
<dbReference type="Gene3D" id="3.40.50.10350">
    <property type="entry name" value="Glycerate kinase, domain 1"/>
    <property type="match status" value="1"/>
</dbReference>
<gene>
    <name evidence="5" type="ORF">ACFQ42_07300</name>
</gene>
<evidence type="ECO:0000256" key="3">
    <source>
        <dbReference type="ARBA" id="ARBA00022777"/>
    </source>
</evidence>
<dbReference type="RefSeq" id="WP_125677141.1">
    <property type="nucleotide sequence ID" value="NZ_JBHTOI010000042.1"/>
</dbReference>
<comment type="caution">
    <text evidence="5">The sequence shown here is derived from an EMBL/GenBank/DDBJ whole genome shotgun (WGS) entry which is preliminary data.</text>
</comment>
<accession>A0ABW4BTI7</accession>
<protein>
    <submittedName>
        <fullName evidence="5">Glycerate kinase</fullName>
        <ecNumber evidence="5">2.7.1.31</ecNumber>
    </submittedName>
</protein>
<name>A0ABW4BTI7_9LACO</name>
<dbReference type="Proteomes" id="UP001597251">
    <property type="component" value="Unassembled WGS sequence"/>
</dbReference>
<comment type="similarity">
    <text evidence="1 4">Belongs to the glycerate kinase type-1 family.</text>
</comment>
<evidence type="ECO:0000256" key="2">
    <source>
        <dbReference type="ARBA" id="ARBA00022679"/>
    </source>
</evidence>
<evidence type="ECO:0000313" key="6">
    <source>
        <dbReference type="Proteomes" id="UP001597251"/>
    </source>
</evidence>
<dbReference type="InterPro" id="IPR018197">
    <property type="entry name" value="Glycerate_kinase_RE-like"/>
</dbReference>
<dbReference type="EC" id="2.7.1.31" evidence="5"/>
<evidence type="ECO:0000256" key="4">
    <source>
        <dbReference type="PIRNR" id="PIRNR006078"/>
    </source>
</evidence>
<keyword evidence="6" id="KW-1185">Reference proteome</keyword>